<evidence type="ECO:0000313" key="3">
    <source>
        <dbReference type="Proteomes" id="UP000637643"/>
    </source>
</evidence>
<feature type="transmembrane region" description="Helical" evidence="1">
    <location>
        <begin position="208"/>
        <end position="225"/>
    </location>
</feature>
<comment type="caution">
    <text evidence="2">The sequence shown here is derived from an EMBL/GenBank/DDBJ whole genome shotgun (WGS) entry which is preliminary data.</text>
</comment>
<accession>A0A917FGB3</accession>
<keyword evidence="1" id="KW-0812">Transmembrane</keyword>
<proteinExistence type="predicted"/>
<dbReference type="RefSeq" id="WP_189024762.1">
    <property type="nucleotide sequence ID" value="NZ_BMKR01000007.1"/>
</dbReference>
<reference evidence="2" key="2">
    <citation type="submission" date="2020-09" db="EMBL/GenBank/DDBJ databases">
        <authorList>
            <person name="Sun Q."/>
            <person name="Zhou Y."/>
        </authorList>
    </citation>
    <scope>NUCLEOTIDE SEQUENCE</scope>
    <source>
        <strain evidence="2">CGMCC 1.16134</strain>
    </source>
</reference>
<feature type="transmembrane region" description="Helical" evidence="1">
    <location>
        <begin position="177"/>
        <end position="202"/>
    </location>
</feature>
<organism evidence="2 3">
    <name type="scientific">Paenibacillus albidus</name>
    <dbReference type="NCBI Taxonomy" id="2041023"/>
    <lineage>
        <taxon>Bacteria</taxon>
        <taxon>Bacillati</taxon>
        <taxon>Bacillota</taxon>
        <taxon>Bacilli</taxon>
        <taxon>Bacillales</taxon>
        <taxon>Paenibacillaceae</taxon>
        <taxon>Paenibacillus</taxon>
    </lineage>
</organism>
<evidence type="ECO:0000256" key="1">
    <source>
        <dbReference type="SAM" id="Phobius"/>
    </source>
</evidence>
<keyword evidence="1" id="KW-0472">Membrane</keyword>
<keyword evidence="3" id="KW-1185">Reference proteome</keyword>
<dbReference type="Proteomes" id="UP000637643">
    <property type="component" value="Unassembled WGS sequence"/>
</dbReference>
<dbReference type="EMBL" id="BMKR01000007">
    <property type="protein sequence ID" value="GGF76707.1"/>
    <property type="molecule type" value="Genomic_DNA"/>
</dbReference>
<dbReference type="AlphaFoldDB" id="A0A917FGB3"/>
<sequence>MNLEQAEKIVNAYGAALASGKDGEMARKMSILPCDKETIIKAYKLFIAHLIEYRSFDEKTKDGFIVSLSGIGSFIEDENADNFNRSIKQYKTGMNKEYVTSEEYRNFMSNIVDVNLMEEIEQFISDVSELDEEDSLYHQRVYTLAGIEYVPEKQRQDLQMANLAYEKNKNGLIPNSLLMLFLFLLSRYTFVGVYGLWLIIVLVGFQTIRYAITLISGIVLLFLGGENRVSRSLNWKTTFIMTLELGIDFAFVIPLYLYFY</sequence>
<feature type="transmembrane region" description="Helical" evidence="1">
    <location>
        <begin position="237"/>
        <end position="259"/>
    </location>
</feature>
<protein>
    <submittedName>
        <fullName evidence="2">Uncharacterized protein</fullName>
    </submittedName>
</protein>
<name>A0A917FGB3_9BACL</name>
<evidence type="ECO:0000313" key="2">
    <source>
        <dbReference type="EMBL" id="GGF76707.1"/>
    </source>
</evidence>
<keyword evidence="1" id="KW-1133">Transmembrane helix</keyword>
<reference evidence="2" key="1">
    <citation type="journal article" date="2014" name="Int. J. Syst. Evol. Microbiol.">
        <title>Complete genome sequence of Corynebacterium casei LMG S-19264T (=DSM 44701T), isolated from a smear-ripened cheese.</title>
        <authorList>
            <consortium name="US DOE Joint Genome Institute (JGI-PGF)"/>
            <person name="Walter F."/>
            <person name="Albersmeier A."/>
            <person name="Kalinowski J."/>
            <person name="Ruckert C."/>
        </authorList>
    </citation>
    <scope>NUCLEOTIDE SEQUENCE</scope>
    <source>
        <strain evidence="2">CGMCC 1.16134</strain>
    </source>
</reference>
<gene>
    <name evidence="2" type="ORF">GCM10010912_22270</name>
</gene>